<accession>A0A165CH40</accession>
<dbReference type="STRING" id="1314785.A0A165CH40"/>
<dbReference type="InterPro" id="IPR045339">
    <property type="entry name" value="DUF6534"/>
</dbReference>
<evidence type="ECO:0000313" key="3">
    <source>
        <dbReference type="EMBL" id="KZT02797.1"/>
    </source>
</evidence>
<keyword evidence="4" id="KW-1185">Reference proteome</keyword>
<sequence length="297" mass="33311">MTFSTRVYGFSIGQYIYYLLHYSEDKRILKVLVASLVLIDTLRNALYLQAIWVDLIQDHAAVLLLLKGFPQASLAAEFFTALIILIVQSYFIWKVWELMGENKYRTRLTYIAVLLTLVTFGSSLAIVYEMSRASVHFSQVNVSWATPVIIALSCCLAVDTYITAVLCFIMRRSRTGVASTENMLSMLVRYNVERGLILLISQVAFTGVLAYGNVKRNEVAAAIFYPAGSLYVNTILAVPAAQLAAYEFVACWVGIMPYFDFTRVISNSDENDHGPTMADTFTATTKGPFMVSVRERE</sequence>
<dbReference type="Proteomes" id="UP000076871">
    <property type="component" value="Unassembled WGS sequence"/>
</dbReference>
<dbReference type="InParanoid" id="A0A165CH40"/>
<dbReference type="AlphaFoldDB" id="A0A165CH40"/>
<name>A0A165CH40_9APHY</name>
<dbReference type="OrthoDB" id="2756378at2759"/>
<protein>
    <recommendedName>
        <fullName evidence="2">DUF6534 domain-containing protein</fullName>
    </recommendedName>
</protein>
<dbReference type="PANTHER" id="PTHR40465:SF1">
    <property type="entry name" value="DUF6534 DOMAIN-CONTAINING PROTEIN"/>
    <property type="match status" value="1"/>
</dbReference>
<dbReference type="GeneID" id="63830140"/>
<feature type="transmembrane region" description="Helical" evidence="1">
    <location>
        <begin position="108"/>
        <end position="128"/>
    </location>
</feature>
<gene>
    <name evidence="3" type="ORF">LAESUDRAFT_762442</name>
</gene>
<keyword evidence="1" id="KW-0472">Membrane</keyword>
<dbReference type="Pfam" id="PF20152">
    <property type="entry name" value="DUF6534"/>
    <property type="match status" value="1"/>
</dbReference>
<feature type="transmembrane region" description="Helical" evidence="1">
    <location>
        <begin position="31"/>
        <end position="52"/>
    </location>
</feature>
<keyword evidence="1" id="KW-0812">Transmembrane</keyword>
<feature type="transmembrane region" description="Helical" evidence="1">
    <location>
        <begin position="231"/>
        <end position="255"/>
    </location>
</feature>
<proteinExistence type="predicted"/>
<feature type="transmembrane region" description="Helical" evidence="1">
    <location>
        <begin position="148"/>
        <end position="170"/>
    </location>
</feature>
<feature type="transmembrane region" description="Helical" evidence="1">
    <location>
        <begin position="72"/>
        <end position="96"/>
    </location>
</feature>
<evidence type="ECO:0000259" key="2">
    <source>
        <dbReference type="Pfam" id="PF20152"/>
    </source>
</evidence>
<dbReference type="RefSeq" id="XP_040760537.1">
    <property type="nucleotide sequence ID" value="XM_040913112.1"/>
</dbReference>
<feature type="transmembrane region" description="Helical" evidence="1">
    <location>
        <begin position="191"/>
        <end position="211"/>
    </location>
</feature>
<dbReference type="EMBL" id="KV427649">
    <property type="protein sequence ID" value="KZT02797.1"/>
    <property type="molecule type" value="Genomic_DNA"/>
</dbReference>
<dbReference type="PANTHER" id="PTHR40465">
    <property type="entry name" value="CHROMOSOME 1, WHOLE GENOME SHOTGUN SEQUENCE"/>
    <property type="match status" value="1"/>
</dbReference>
<organism evidence="3 4">
    <name type="scientific">Laetiporus sulphureus 93-53</name>
    <dbReference type="NCBI Taxonomy" id="1314785"/>
    <lineage>
        <taxon>Eukaryota</taxon>
        <taxon>Fungi</taxon>
        <taxon>Dikarya</taxon>
        <taxon>Basidiomycota</taxon>
        <taxon>Agaricomycotina</taxon>
        <taxon>Agaricomycetes</taxon>
        <taxon>Polyporales</taxon>
        <taxon>Laetiporus</taxon>
    </lineage>
</organism>
<feature type="domain" description="DUF6534" evidence="2">
    <location>
        <begin position="156"/>
        <end position="238"/>
    </location>
</feature>
<keyword evidence="1" id="KW-1133">Transmembrane helix</keyword>
<reference evidence="3 4" key="1">
    <citation type="journal article" date="2016" name="Mol. Biol. Evol.">
        <title>Comparative Genomics of Early-Diverging Mushroom-Forming Fungi Provides Insights into the Origins of Lignocellulose Decay Capabilities.</title>
        <authorList>
            <person name="Nagy L.G."/>
            <person name="Riley R."/>
            <person name="Tritt A."/>
            <person name="Adam C."/>
            <person name="Daum C."/>
            <person name="Floudas D."/>
            <person name="Sun H."/>
            <person name="Yadav J.S."/>
            <person name="Pangilinan J."/>
            <person name="Larsson K.H."/>
            <person name="Matsuura K."/>
            <person name="Barry K."/>
            <person name="Labutti K."/>
            <person name="Kuo R."/>
            <person name="Ohm R.A."/>
            <person name="Bhattacharya S.S."/>
            <person name="Shirouzu T."/>
            <person name="Yoshinaga Y."/>
            <person name="Martin F.M."/>
            <person name="Grigoriev I.V."/>
            <person name="Hibbett D.S."/>
        </authorList>
    </citation>
    <scope>NUCLEOTIDE SEQUENCE [LARGE SCALE GENOMIC DNA]</scope>
    <source>
        <strain evidence="3 4">93-53</strain>
    </source>
</reference>
<evidence type="ECO:0000313" key="4">
    <source>
        <dbReference type="Proteomes" id="UP000076871"/>
    </source>
</evidence>
<evidence type="ECO:0000256" key="1">
    <source>
        <dbReference type="SAM" id="Phobius"/>
    </source>
</evidence>